<feature type="domain" description="Peptidase U32 collagenase" evidence="1">
    <location>
        <begin position="363"/>
        <end position="484"/>
    </location>
</feature>
<dbReference type="EMBL" id="JAVIKH010000010">
    <property type="protein sequence ID" value="MDX8336525.1"/>
    <property type="molecule type" value="Genomic_DNA"/>
</dbReference>
<evidence type="ECO:0000259" key="1">
    <source>
        <dbReference type="Pfam" id="PF12392"/>
    </source>
</evidence>
<accession>A0ABU4WAF6</accession>
<dbReference type="Pfam" id="PF01136">
    <property type="entry name" value="Peptidase_U32"/>
    <property type="match status" value="1"/>
</dbReference>
<protein>
    <submittedName>
        <fullName evidence="2">U32 family peptidase</fullName>
    </submittedName>
</protein>
<dbReference type="PANTHER" id="PTHR30217:SF10">
    <property type="entry name" value="23S RRNA 5-HYDROXYCYTIDINE C2501 SYNTHASE"/>
    <property type="match status" value="1"/>
</dbReference>
<gene>
    <name evidence="2" type="ORF">RFV38_08460</name>
</gene>
<dbReference type="PANTHER" id="PTHR30217">
    <property type="entry name" value="PEPTIDASE U32 FAMILY"/>
    <property type="match status" value="1"/>
</dbReference>
<dbReference type="InterPro" id="IPR001539">
    <property type="entry name" value="Peptidase_U32"/>
</dbReference>
<organism evidence="2 3">
    <name type="scientific">Candidatus Cetobacterium colombiensis</name>
    <dbReference type="NCBI Taxonomy" id="3073100"/>
    <lineage>
        <taxon>Bacteria</taxon>
        <taxon>Fusobacteriati</taxon>
        <taxon>Fusobacteriota</taxon>
        <taxon>Fusobacteriia</taxon>
        <taxon>Fusobacteriales</taxon>
        <taxon>Fusobacteriaceae</taxon>
        <taxon>Cetobacterium</taxon>
    </lineage>
</organism>
<keyword evidence="3" id="KW-1185">Reference proteome</keyword>
<evidence type="ECO:0000313" key="3">
    <source>
        <dbReference type="Proteomes" id="UP001279681"/>
    </source>
</evidence>
<dbReference type="Proteomes" id="UP001279681">
    <property type="component" value="Unassembled WGS sequence"/>
</dbReference>
<name>A0ABU4WAF6_9FUSO</name>
<dbReference type="Pfam" id="PF12392">
    <property type="entry name" value="DUF3656"/>
    <property type="match status" value="1"/>
</dbReference>
<evidence type="ECO:0000313" key="2">
    <source>
        <dbReference type="EMBL" id="MDX8336525.1"/>
    </source>
</evidence>
<dbReference type="RefSeq" id="WP_320313926.1">
    <property type="nucleotide sequence ID" value="NZ_JAVIKH010000010.1"/>
</dbReference>
<reference evidence="3" key="1">
    <citation type="submission" date="2023-07" db="EMBL/GenBank/DDBJ databases">
        <authorList>
            <person name="Colorado M.A."/>
            <person name="Villamil L.M."/>
            <person name="Melo J.F."/>
            <person name="Rodriguez J.A."/>
            <person name="Ruiz R.Y."/>
        </authorList>
    </citation>
    <scope>NUCLEOTIDE SEQUENCE [LARGE SCALE GENOMIC DNA]</scope>
    <source>
        <strain evidence="3">C33</strain>
    </source>
</reference>
<comment type="caution">
    <text evidence="2">The sequence shown here is derived from an EMBL/GenBank/DDBJ whole genome shotgun (WGS) entry which is preliminary data.</text>
</comment>
<dbReference type="PROSITE" id="PS01276">
    <property type="entry name" value="PEPTIDASE_U32"/>
    <property type="match status" value="1"/>
</dbReference>
<dbReference type="InterPro" id="IPR051454">
    <property type="entry name" value="RNA/ubiquinone_mod_enzymes"/>
</dbReference>
<dbReference type="InterPro" id="IPR020988">
    <property type="entry name" value="Pept_U32_collagenase"/>
</dbReference>
<proteinExistence type="predicted"/>
<sequence>MKIVAPAGSIERFYAAIKAGADEIYMGLKGFGARRNAVNLTLDEYKEALDYAHARGVKVFLTLNTIMMDVEIEAISINLRELYKHGLDAVIVQDFGLAEFIKNNYPGLELHGSTQMTVANHVEANYLKSIGFERVVLPRELTFEEIKNIREKTDIELEIFVSGALCISYSGNCYMSSFIGGRSGNRGMCAQPCRKKYTSKDEEEGYLLSPKDQLYGYEEIQKLKEIGIDSIKLEGRMKEPNYVFQTVNYYKELISGKNIEEKSSDIFNRGYGTGYFYKSSKEIMNRDFASHLGKIIGDLNGRELKLKEKIILGDGITFLSKDYEKLGGTYVNKIDTKFDKNKKEAFPGETLILKDLPNGTKYVFRNYSKEVNDLIELKLKSIDKKHLIKFEFIGKLGEKAKIKVSTLNNRLELIEAKLESENLIEKAKNRGTTKETITEKLIEIGDTTFRGVVDSVEIDEDIFLPISIIKQLKRDVVKELLNKLIKSYRRQSDLELQKLLRKDLIEKVSILSAIVSNEEQKIAVENYGINKIYSKGFDVAREGNLEKIDLKNKMATNLYQALENKNEKITLGWNLNISNRYAFDHFSNLEKVDTIIVSPEVSFRRLEEIGETTVKKAILVYGKPRAMYTELSLTKNKIDIIENEQGDKFTVIENSLGNSEIYLEQPLNILKDRKYLESIGISELVLEFTTETPDEIKDILEGKGKYKPYNYEKGVF</sequence>